<protein>
    <submittedName>
        <fullName evidence="2">Uncharacterized protein</fullName>
    </submittedName>
</protein>
<keyword evidence="3" id="KW-1185">Reference proteome</keyword>
<evidence type="ECO:0000256" key="1">
    <source>
        <dbReference type="SAM" id="Phobius"/>
    </source>
</evidence>
<evidence type="ECO:0000313" key="2">
    <source>
        <dbReference type="EMBL" id="KAK0590778.1"/>
    </source>
</evidence>
<keyword evidence="1" id="KW-1133">Transmembrane helix</keyword>
<reference evidence="2" key="2">
    <citation type="submission" date="2023-06" db="EMBL/GenBank/DDBJ databases">
        <authorList>
            <person name="Swenson N.G."/>
            <person name="Wegrzyn J.L."/>
            <person name="Mcevoy S.L."/>
        </authorList>
    </citation>
    <scope>NUCLEOTIDE SEQUENCE</scope>
    <source>
        <strain evidence="2">NS2018</strain>
        <tissue evidence="2">Leaf</tissue>
    </source>
</reference>
<reference evidence="2" key="1">
    <citation type="journal article" date="2022" name="Plant J.">
        <title>Strategies of tolerance reflected in two North American maple genomes.</title>
        <authorList>
            <person name="McEvoy S.L."/>
            <person name="Sezen U.U."/>
            <person name="Trouern-Trend A."/>
            <person name="McMahon S.M."/>
            <person name="Schaberg P.G."/>
            <person name="Yang J."/>
            <person name="Wegrzyn J.L."/>
            <person name="Swenson N.G."/>
        </authorList>
    </citation>
    <scope>NUCLEOTIDE SEQUENCE</scope>
    <source>
        <strain evidence="2">NS2018</strain>
    </source>
</reference>
<feature type="transmembrane region" description="Helical" evidence="1">
    <location>
        <begin position="52"/>
        <end position="69"/>
    </location>
</feature>
<dbReference type="AlphaFoldDB" id="A0AA39SFH1"/>
<evidence type="ECO:0000313" key="3">
    <source>
        <dbReference type="Proteomes" id="UP001168877"/>
    </source>
</evidence>
<dbReference type="Proteomes" id="UP001168877">
    <property type="component" value="Unassembled WGS sequence"/>
</dbReference>
<name>A0AA39SFH1_ACESA</name>
<gene>
    <name evidence="2" type="ORF">LWI29_031566</name>
</gene>
<proteinExistence type="predicted"/>
<comment type="caution">
    <text evidence="2">The sequence shown here is derived from an EMBL/GenBank/DDBJ whole genome shotgun (WGS) entry which is preliminary data.</text>
</comment>
<organism evidence="2 3">
    <name type="scientific">Acer saccharum</name>
    <name type="common">Sugar maple</name>
    <dbReference type="NCBI Taxonomy" id="4024"/>
    <lineage>
        <taxon>Eukaryota</taxon>
        <taxon>Viridiplantae</taxon>
        <taxon>Streptophyta</taxon>
        <taxon>Embryophyta</taxon>
        <taxon>Tracheophyta</taxon>
        <taxon>Spermatophyta</taxon>
        <taxon>Magnoliopsida</taxon>
        <taxon>eudicotyledons</taxon>
        <taxon>Gunneridae</taxon>
        <taxon>Pentapetalae</taxon>
        <taxon>rosids</taxon>
        <taxon>malvids</taxon>
        <taxon>Sapindales</taxon>
        <taxon>Sapindaceae</taxon>
        <taxon>Hippocastanoideae</taxon>
        <taxon>Acereae</taxon>
        <taxon>Acer</taxon>
    </lineage>
</organism>
<sequence length="76" mass="8630">MQISLTSFEGKTIQSFEGILMFLSMIFYQFLYPGSQWRTRVSHKPREIVTNYMIGLLLLVLGLGLAALMENGEAID</sequence>
<keyword evidence="1" id="KW-0812">Transmembrane</keyword>
<keyword evidence="1" id="KW-0472">Membrane</keyword>
<feature type="transmembrane region" description="Helical" evidence="1">
    <location>
        <begin position="12"/>
        <end position="31"/>
    </location>
</feature>
<accession>A0AA39SFH1</accession>
<dbReference type="EMBL" id="JAUESC010000381">
    <property type="protein sequence ID" value="KAK0590778.1"/>
    <property type="molecule type" value="Genomic_DNA"/>
</dbReference>